<dbReference type="CDD" id="cd04301">
    <property type="entry name" value="NAT_SF"/>
    <property type="match status" value="1"/>
</dbReference>
<keyword evidence="3" id="KW-0808">Transferase</keyword>
<gene>
    <name evidence="3" type="ORF">GGG17_11290</name>
</gene>
<keyword evidence="4" id="KW-1185">Reference proteome</keyword>
<evidence type="ECO:0000313" key="3">
    <source>
        <dbReference type="EMBL" id="MTB72541.1"/>
    </source>
</evidence>
<evidence type="ECO:0000313" key="4">
    <source>
        <dbReference type="Proteomes" id="UP000431092"/>
    </source>
</evidence>
<dbReference type="RefSeq" id="WP_154593810.1">
    <property type="nucleotide sequence ID" value="NZ_WLVL01000039.1"/>
</dbReference>
<dbReference type="SUPFAM" id="SSF55729">
    <property type="entry name" value="Acyl-CoA N-acyltransferases (Nat)"/>
    <property type="match status" value="1"/>
</dbReference>
<proteinExistence type="predicted"/>
<dbReference type="InterPro" id="IPR016181">
    <property type="entry name" value="Acyl_CoA_acyltransferase"/>
</dbReference>
<dbReference type="InterPro" id="IPR000182">
    <property type="entry name" value="GNAT_dom"/>
</dbReference>
<dbReference type="Gene3D" id="3.40.630.30">
    <property type="match status" value="1"/>
</dbReference>
<protein>
    <submittedName>
        <fullName evidence="3">GNAT family N-acetyltransferase</fullName>
    </submittedName>
</protein>
<accession>A0A6I3IW41</accession>
<dbReference type="GO" id="GO:0016747">
    <property type="term" value="F:acyltransferase activity, transferring groups other than amino-acyl groups"/>
    <property type="evidence" value="ECO:0007669"/>
    <property type="project" value="InterPro"/>
</dbReference>
<dbReference type="PROSITE" id="PS51186">
    <property type="entry name" value="GNAT"/>
    <property type="match status" value="1"/>
</dbReference>
<feature type="compositionally biased region" description="Low complexity" evidence="1">
    <location>
        <begin position="200"/>
        <end position="210"/>
    </location>
</feature>
<organism evidence="3 4">
    <name type="scientific">Arsenicicoccus cauae</name>
    <dbReference type="NCBI Taxonomy" id="2663847"/>
    <lineage>
        <taxon>Bacteria</taxon>
        <taxon>Bacillati</taxon>
        <taxon>Actinomycetota</taxon>
        <taxon>Actinomycetes</taxon>
        <taxon>Micrococcales</taxon>
        <taxon>Intrasporangiaceae</taxon>
        <taxon>Arsenicicoccus</taxon>
    </lineage>
</organism>
<feature type="domain" description="N-acetyltransferase" evidence="2">
    <location>
        <begin position="14"/>
        <end position="157"/>
    </location>
</feature>
<dbReference type="AlphaFoldDB" id="A0A6I3IW41"/>
<dbReference type="Pfam" id="PF13527">
    <property type="entry name" value="Acetyltransf_9"/>
    <property type="match status" value="1"/>
</dbReference>
<dbReference type="EMBL" id="WLVL01000039">
    <property type="protein sequence ID" value="MTB72541.1"/>
    <property type="molecule type" value="Genomic_DNA"/>
</dbReference>
<reference evidence="3 4" key="1">
    <citation type="submission" date="2019-11" db="EMBL/GenBank/DDBJ databases">
        <title>Whole genome sequencing identifies a novel species of the genus Arsenicicoccus isolated from human blood.</title>
        <authorList>
            <person name="Jeong J.H."/>
            <person name="Kweon O.J."/>
            <person name="Kim H.R."/>
            <person name="Kim T.-H."/>
            <person name="Ha S.-M."/>
            <person name="Lee M.-K."/>
        </authorList>
    </citation>
    <scope>NUCLEOTIDE SEQUENCE [LARGE SCALE GENOMIC DNA]</scope>
    <source>
        <strain evidence="3 4">MKL-02</strain>
    </source>
</reference>
<feature type="region of interest" description="Disordered" evidence="1">
    <location>
        <begin position="200"/>
        <end position="224"/>
    </location>
</feature>
<dbReference type="Proteomes" id="UP000431092">
    <property type="component" value="Unassembled WGS sequence"/>
</dbReference>
<comment type="caution">
    <text evidence="3">The sequence shown here is derived from an EMBL/GenBank/DDBJ whole genome shotgun (WGS) entry which is preliminary data.</text>
</comment>
<evidence type="ECO:0000259" key="2">
    <source>
        <dbReference type="PROSITE" id="PS51186"/>
    </source>
</evidence>
<sequence length="224" mass="24235">MSETEPRRRAPEGLSIRPEDTRDHAAVRDLVARAFVEEPTVADLVSLLRHDAAGEEGHSYVAEIGGEVVGHVMMTRAWVDALPRLVRVLVLSPLSVAPEWQPRGIGGSLVDYALAEAGGGDHPLVFLEGSPLYYTRFGFQRASRLGFVAPSRRIPDPAFQVVTLPAYEVWMTGSLVYPDVFWRLDAVGLRGEQLEEAGAAMGEGAEAAPGQRSPRGRGARDPVG</sequence>
<name>A0A6I3IW41_9MICO</name>
<evidence type="ECO:0000256" key="1">
    <source>
        <dbReference type="SAM" id="MobiDB-lite"/>
    </source>
</evidence>